<keyword evidence="1" id="KW-0732">Signal</keyword>
<dbReference type="AlphaFoldDB" id="A0A8H6Y5Y1"/>
<dbReference type="Proteomes" id="UP000620124">
    <property type="component" value="Unassembled WGS sequence"/>
</dbReference>
<proteinExistence type="predicted"/>
<name>A0A8H6Y5Y1_9AGAR</name>
<feature type="chain" id="PRO_5034873688" evidence="1">
    <location>
        <begin position="22"/>
        <end position="166"/>
    </location>
</feature>
<evidence type="ECO:0000313" key="3">
    <source>
        <dbReference type="Proteomes" id="UP000620124"/>
    </source>
</evidence>
<evidence type="ECO:0000256" key="1">
    <source>
        <dbReference type="SAM" id="SignalP"/>
    </source>
</evidence>
<protein>
    <submittedName>
        <fullName evidence="2">Uncharacterized protein</fullName>
    </submittedName>
</protein>
<feature type="signal peptide" evidence="1">
    <location>
        <begin position="1"/>
        <end position="21"/>
    </location>
</feature>
<sequence length="166" mass="17824">MFKFALAGLLHILWCLMSVQALPTWEGLNSRSDFMSSLVPSATFIEVLGPQHIMTTKSHLTSHIPGEPGNLTALPAVQLRAPSLFFCIYGPTTLAISVRGSSLAGHGRGEEPCSSTSWEPVEMGGLFYTCSLEDNTSGIFMSLEQGPTPAGCHIITLHSFSERIAA</sequence>
<comment type="caution">
    <text evidence="2">The sequence shown here is derived from an EMBL/GenBank/DDBJ whole genome shotgun (WGS) entry which is preliminary data.</text>
</comment>
<gene>
    <name evidence="2" type="ORF">MVEN_01246900</name>
</gene>
<dbReference type="EMBL" id="JACAZI010000009">
    <property type="protein sequence ID" value="KAF7352801.1"/>
    <property type="molecule type" value="Genomic_DNA"/>
</dbReference>
<dbReference type="OrthoDB" id="3229881at2759"/>
<organism evidence="2 3">
    <name type="scientific">Mycena venus</name>
    <dbReference type="NCBI Taxonomy" id="2733690"/>
    <lineage>
        <taxon>Eukaryota</taxon>
        <taxon>Fungi</taxon>
        <taxon>Dikarya</taxon>
        <taxon>Basidiomycota</taxon>
        <taxon>Agaricomycotina</taxon>
        <taxon>Agaricomycetes</taxon>
        <taxon>Agaricomycetidae</taxon>
        <taxon>Agaricales</taxon>
        <taxon>Marasmiineae</taxon>
        <taxon>Mycenaceae</taxon>
        <taxon>Mycena</taxon>
    </lineage>
</organism>
<keyword evidence="3" id="KW-1185">Reference proteome</keyword>
<accession>A0A8H6Y5Y1</accession>
<reference evidence="2" key="1">
    <citation type="submission" date="2020-05" db="EMBL/GenBank/DDBJ databases">
        <title>Mycena genomes resolve the evolution of fungal bioluminescence.</title>
        <authorList>
            <person name="Tsai I.J."/>
        </authorList>
    </citation>
    <scope>NUCLEOTIDE SEQUENCE</scope>
    <source>
        <strain evidence="2">CCC161011</strain>
    </source>
</reference>
<evidence type="ECO:0000313" key="2">
    <source>
        <dbReference type="EMBL" id="KAF7352801.1"/>
    </source>
</evidence>